<dbReference type="PANTHER" id="PTHR43037">
    <property type="entry name" value="UNNAMED PRODUCT-RELATED"/>
    <property type="match status" value="1"/>
</dbReference>
<reference evidence="4 5" key="1">
    <citation type="submission" date="2020-08" db="EMBL/GenBank/DDBJ databases">
        <title>Genomic Encyclopedia of Type Strains, Phase III (KMG-III): the genomes of soil and plant-associated and newly described type strains.</title>
        <authorList>
            <person name="Whitman W."/>
        </authorList>
    </citation>
    <scope>NUCLEOTIDE SEQUENCE [LARGE SCALE GENOMIC DNA]</scope>
    <source>
        <strain evidence="4 5">CECT 8897</strain>
    </source>
</reference>
<evidence type="ECO:0000256" key="3">
    <source>
        <dbReference type="SAM" id="MobiDB-lite"/>
    </source>
</evidence>
<dbReference type="SUPFAM" id="SSF53474">
    <property type="entry name" value="alpha/beta-Hydrolases"/>
    <property type="match status" value="1"/>
</dbReference>
<feature type="region of interest" description="Disordered" evidence="3">
    <location>
        <begin position="47"/>
        <end position="68"/>
    </location>
</feature>
<keyword evidence="5" id="KW-1185">Reference proteome</keyword>
<dbReference type="InterPro" id="IPR010126">
    <property type="entry name" value="Esterase_phb"/>
</dbReference>
<keyword evidence="2" id="KW-0378">Hydrolase</keyword>
<accession>A0A7W5FSE6</accession>
<evidence type="ECO:0000256" key="1">
    <source>
        <dbReference type="ARBA" id="ARBA00022729"/>
    </source>
</evidence>
<dbReference type="GO" id="GO:0005576">
    <property type="term" value="C:extracellular region"/>
    <property type="evidence" value="ECO:0007669"/>
    <property type="project" value="InterPro"/>
</dbReference>
<evidence type="ECO:0000313" key="4">
    <source>
        <dbReference type="EMBL" id="MBB3117679.1"/>
    </source>
</evidence>
<proteinExistence type="predicted"/>
<organism evidence="4 5">
    <name type="scientific">Pseudoduganella violacea</name>
    <dbReference type="NCBI Taxonomy" id="1715466"/>
    <lineage>
        <taxon>Bacteria</taxon>
        <taxon>Pseudomonadati</taxon>
        <taxon>Pseudomonadota</taxon>
        <taxon>Betaproteobacteria</taxon>
        <taxon>Burkholderiales</taxon>
        <taxon>Oxalobacteraceae</taxon>
        <taxon>Telluria group</taxon>
        <taxon>Pseudoduganella</taxon>
    </lineage>
</organism>
<dbReference type="Proteomes" id="UP000541535">
    <property type="component" value="Unassembled WGS sequence"/>
</dbReference>
<comment type="caution">
    <text evidence="4">The sequence shown here is derived from an EMBL/GenBank/DDBJ whole genome shotgun (WGS) entry which is preliminary data.</text>
</comment>
<dbReference type="InterPro" id="IPR029058">
    <property type="entry name" value="AB_hydrolase_fold"/>
</dbReference>
<evidence type="ECO:0000313" key="5">
    <source>
        <dbReference type="Proteomes" id="UP000541535"/>
    </source>
</evidence>
<dbReference type="InterPro" id="IPR050955">
    <property type="entry name" value="Plant_Biomass_Hydrol_Est"/>
</dbReference>
<dbReference type="AlphaFoldDB" id="A0A7W5FSE6"/>
<name>A0A7W5FSE6_9BURK</name>
<gene>
    <name evidence="4" type="ORF">FHS03_000705</name>
</gene>
<dbReference type="NCBIfam" id="TIGR01840">
    <property type="entry name" value="esterase_phb"/>
    <property type="match status" value="1"/>
</dbReference>
<dbReference type="PANTHER" id="PTHR43037:SF1">
    <property type="entry name" value="BLL1128 PROTEIN"/>
    <property type="match status" value="1"/>
</dbReference>
<dbReference type="EMBL" id="JACHXD010000002">
    <property type="protein sequence ID" value="MBB3117679.1"/>
    <property type="molecule type" value="Genomic_DNA"/>
</dbReference>
<dbReference type="GO" id="GO:0016787">
    <property type="term" value="F:hydrolase activity"/>
    <property type="evidence" value="ECO:0007669"/>
    <property type="project" value="UniProtKB-KW"/>
</dbReference>
<dbReference type="Pfam" id="PF10503">
    <property type="entry name" value="Esterase_PHB"/>
    <property type="match status" value="1"/>
</dbReference>
<evidence type="ECO:0000256" key="2">
    <source>
        <dbReference type="ARBA" id="ARBA00022801"/>
    </source>
</evidence>
<sequence>MAKLTAGTRLLRSLMKAGKAQQRAADKMVKSVLKASAKAVKTAEAAAKTAPKRSKAVAQAGTPKRHPGAAVHAIPGLAAAPLPLRAEPVAPGRWLTAYHPIPAQAGLPPRRMSYWLYLPHRAPPDARLPLLVMLHGCHQTATQFAQGTRMNWLAEQKGYAVLYPQQLLSSHSQRCWKWYDKATQEGGGDTALLADIVERIVAQHPIDRRRVYVCGISAGAGMANILALNHPELFAAVGLHSGPVFGGGHSRIGALGVMQHGAGPRGELAIRELLARRPAFPRMPAILIQGEGDNVVRPVNQQQLVQQSLLLNGLPLQTPVKTVLKAGRGNRHNAHRIQDFYVGRKLLLRVASVDALDHAWSGGDASLAFNAAAGPDASKMMLDFFGRHRRD</sequence>
<dbReference type="RefSeq" id="WP_371871579.1">
    <property type="nucleotide sequence ID" value="NZ_JACHXD010000002.1"/>
</dbReference>
<protein>
    <submittedName>
        <fullName evidence="4">Poly(Hydroxyalkanoate) depolymerase family esterase</fullName>
    </submittedName>
</protein>
<dbReference type="Gene3D" id="3.40.50.1820">
    <property type="entry name" value="alpha/beta hydrolase"/>
    <property type="match status" value="1"/>
</dbReference>
<keyword evidence="1" id="KW-0732">Signal</keyword>